<geneLocation type="mitochondrion" evidence="2"/>
<reference evidence="2" key="1">
    <citation type="journal article" date="2008" name="Mol. Biol. Evol.">
        <title>Mitochondrial genome evolution in the social amoebae.</title>
        <authorList>
            <person name="Heidel A.J."/>
            <person name="Gloeckner G."/>
        </authorList>
    </citation>
    <scope>NUCLEOTIDE SEQUENCE</scope>
    <source>
        <strain evidence="2">PN500</strain>
    </source>
</reference>
<feature type="transmembrane region" description="Helical" evidence="1">
    <location>
        <begin position="20"/>
        <end position="41"/>
    </location>
</feature>
<keyword evidence="1" id="KW-1133">Transmembrane helix</keyword>
<name>B2XX56_HETPA</name>
<dbReference type="GO" id="GO:0005840">
    <property type="term" value="C:ribosome"/>
    <property type="evidence" value="ECO:0007669"/>
    <property type="project" value="UniProtKB-KW"/>
</dbReference>
<proteinExistence type="predicted"/>
<keyword evidence="1" id="KW-0472">Membrane</keyword>
<keyword evidence="2" id="KW-0496">Mitochondrion</keyword>
<accession>B2XX56</accession>
<keyword evidence="2" id="KW-0687">Ribonucleoprotein</keyword>
<protein>
    <submittedName>
        <fullName evidence="2">Ribosomal protein S11</fullName>
    </submittedName>
</protein>
<keyword evidence="1" id="KW-0812">Transmembrane</keyword>
<dbReference type="AlphaFoldDB" id="B2XX56"/>
<organism evidence="2">
    <name type="scientific">Heterostelium pallidum</name>
    <name type="common">Cellular slime mold</name>
    <name type="synonym">Polysphondylium pallidum</name>
    <dbReference type="NCBI Taxonomy" id="13642"/>
    <lineage>
        <taxon>Eukaryota</taxon>
        <taxon>Amoebozoa</taxon>
        <taxon>Evosea</taxon>
        <taxon>Eumycetozoa</taxon>
        <taxon>Dictyostelia</taxon>
        <taxon>Acytosteliales</taxon>
        <taxon>Acytosteliaceae</taxon>
        <taxon>Heterostelium</taxon>
    </lineage>
</organism>
<feature type="transmembrane region" description="Helical" evidence="1">
    <location>
        <begin position="69"/>
        <end position="96"/>
    </location>
</feature>
<gene>
    <name evidence="2" type="primary">rps11</name>
</gene>
<evidence type="ECO:0000313" key="2">
    <source>
        <dbReference type="EMBL" id="ABX45178.1"/>
    </source>
</evidence>
<sequence length="108" mass="13400">MVKKNKEEIILEIFKTFEHILTKIMVIYVLQICYIKVIKYFRDGFIPFRLLYAFANFKTNEFIKLKYSFYLLCFLVLNILYLSLIFYYDTFVYAYIMEDRLERIMLNY</sequence>
<dbReference type="EMBL" id="EU275726">
    <property type="protein sequence ID" value="ABX45178.1"/>
    <property type="molecule type" value="Genomic_DNA"/>
</dbReference>
<keyword evidence="2" id="KW-0689">Ribosomal protein</keyword>
<evidence type="ECO:0000256" key="1">
    <source>
        <dbReference type="SAM" id="Phobius"/>
    </source>
</evidence>